<dbReference type="InterPro" id="IPR011335">
    <property type="entry name" value="Restrct_endonuc-II-like"/>
</dbReference>
<dbReference type="Pfam" id="PF04480">
    <property type="entry name" value="DUF559"/>
    <property type="match status" value="1"/>
</dbReference>
<name>A0ABT1THF1_9GAMM</name>
<dbReference type="PANTHER" id="PTHR38590">
    <property type="entry name" value="BLL0828 PROTEIN"/>
    <property type="match status" value="1"/>
</dbReference>
<feature type="domain" description="DUF559" evidence="1">
    <location>
        <begin position="16"/>
        <end position="115"/>
    </location>
</feature>
<dbReference type="SUPFAM" id="SSF52980">
    <property type="entry name" value="Restriction endonuclease-like"/>
    <property type="match status" value="1"/>
</dbReference>
<dbReference type="InterPro" id="IPR047216">
    <property type="entry name" value="Endonuclease_DUF559_bact"/>
</dbReference>
<protein>
    <submittedName>
        <fullName evidence="2">DUF559 domain-containing protein</fullName>
    </submittedName>
</protein>
<comment type="caution">
    <text evidence="2">The sequence shown here is derived from an EMBL/GenBank/DDBJ whole genome shotgun (WGS) entry which is preliminary data.</text>
</comment>
<evidence type="ECO:0000313" key="2">
    <source>
        <dbReference type="EMBL" id="MCQ8104891.1"/>
    </source>
</evidence>
<proteinExistence type="predicted"/>
<dbReference type="Proteomes" id="UP001524499">
    <property type="component" value="Unassembled WGS sequence"/>
</dbReference>
<organism evidence="2 3">
    <name type="scientific">Methylomonas subterranea</name>
    <dbReference type="NCBI Taxonomy" id="2952225"/>
    <lineage>
        <taxon>Bacteria</taxon>
        <taxon>Pseudomonadati</taxon>
        <taxon>Pseudomonadota</taxon>
        <taxon>Gammaproteobacteria</taxon>
        <taxon>Methylococcales</taxon>
        <taxon>Methylococcaceae</taxon>
        <taxon>Methylomonas</taxon>
    </lineage>
</organism>
<gene>
    <name evidence="2" type="ORF">NP590_12315</name>
</gene>
<dbReference type="PANTHER" id="PTHR38590:SF1">
    <property type="entry name" value="BLL0828 PROTEIN"/>
    <property type="match status" value="1"/>
</dbReference>
<keyword evidence="3" id="KW-1185">Reference proteome</keyword>
<dbReference type="RefSeq" id="WP_256602718.1">
    <property type="nucleotide sequence ID" value="NZ_JANIBJ010000021.1"/>
</dbReference>
<dbReference type="CDD" id="cd01038">
    <property type="entry name" value="Endonuclease_DUF559"/>
    <property type="match status" value="1"/>
</dbReference>
<dbReference type="Gene3D" id="3.40.960.10">
    <property type="entry name" value="VSR Endonuclease"/>
    <property type="match status" value="1"/>
</dbReference>
<accession>A0ABT1THF1</accession>
<dbReference type="InterPro" id="IPR007569">
    <property type="entry name" value="DUF559"/>
</dbReference>
<sequence>MRKTKAYQSLPYNPALRDKAKALRKAGILHEALLWLELKSDKLNGLDFDRQKIIGNYIVDFYCAEKAVVIEVDGSSHDSKQLEDAQRDEWLCSLGLTVIRLLAKDVLQNLDGVVAFLKNHPALTGTPPEEGNTPACLPDEMNNPALTGRPPEEGNKLPAFAECVTEQLKLAPSEEENNFQRIRKEPYA</sequence>
<reference evidence="2 3" key="1">
    <citation type="submission" date="2022-07" db="EMBL/GenBank/DDBJ databases">
        <title>Methylomonas rivi sp. nov., Methylomonas rosea sp. nov., Methylomonas aureus sp. nov. and Methylomonas subterranea sp. nov., four novel methanotrophs isolated from a freshwater creek and the deep terrestrial subsurface.</title>
        <authorList>
            <person name="Abin C."/>
            <person name="Sankaranarayanan K."/>
            <person name="Garner C."/>
            <person name="Sindelar R."/>
            <person name="Kotary K."/>
            <person name="Garner R."/>
            <person name="Barclay S."/>
            <person name="Lawson P."/>
            <person name="Krumholz L."/>
        </authorList>
    </citation>
    <scope>NUCLEOTIDE SEQUENCE [LARGE SCALE GENOMIC DNA]</scope>
    <source>
        <strain evidence="2 3">SURF-2</strain>
    </source>
</reference>
<evidence type="ECO:0000313" key="3">
    <source>
        <dbReference type="Proteomes" id="UP001524499"/>
    </source>
</evidence>
<evidence type="ECO:0000259" key="1">
    <source>
        <dbReference type="Pfam" id="PF04480"/>
    </source>
</evidence>
<dbReference type="EMBL" id="JANIBJ010000021">
    <property type="protein sequence ID" value="MCQ8104891.1"/>
    <property type="molecule type" value="Genomic_DNA"/>
</dbReference>